<dbReference type="PANTHER" id="PTHR42948">
    <property type="entry name" value="TRANSPORTER"/>
    <property type="match status" value="1"/>
</dbReference>
<evidence type="ECO:0000256" key="2">
    <source>
        <dbReference type="ARBA" id="ARBA00022448"/>
    </source>
</evidence>
<feature type="transmembrane region" description="Helical" evidence="6">
    <location>
        <begin position="151"/>
        <end position="169"/>
    </location>
</feature>
<proteinExistence type="predicted"/>
<feature type="transmembrane region" description="Helical" evidence="6">
    <location>
        <begin position="466"/>
        <end position="484"/>
    </location>
</feature>
<gene>
    <name evidence="7" type="ORF">JW592_06330</name>
</gene>
<feature type="transmembrane region" description="Helical" evidence="6">
    <location>
        <begin position="425"/>
        <end position="446"/>
    </location>
</feature>
<evidence type="ECO:0000256" key="6">
    <source>
        <dbReference type="SAM" id="Phobius"/>
    </source>
</evidence>
<keyword evidence="5 6" id="KW-0472">Membrane</keyword>
<accession>A0ABS3WPN6</accession>
<dbReference type="Pfam" id="PF00209">
    <property type="entry name" value="SNF"/>
    <property type="match status" value="2"/>
</dbReference>
<feature type="transmembrane region" description="Helical" evidence="6">
    <location>
        <begin position="253"/>
        <end position="282"/>
    </location>
</feature>
<dbReference type="NCBIfam" id="NF037979">
    <property type="entry name" value="Na_transp"/>
    <property type="match status" value="1"/>
</dbReference>
<dbReference type="PANTHER" id="PTHR42948:SF1">
    <property type="entry name" value="TRANSPORTER"/>
    <property type="match status" value="1"/>
</dbReference>
<organism evidence="7 8">
    <name type="scientific">Streptomyces spirodelae</name>
    <dbReference type="NCBI Taxonomy" id="2812904"/>
    <lineage>
        <taxon>Bacteria</taxon>
        <taxon>Bacillati</taxon>
        <taxon>Actinomycetota</taxon>
        <taxon>Actinomycetes</taxon>
        <taxon>Kitasatosporales</taxon>
        <taxon>Streptomycetaceae</taxon>
        <taxon>Streptomyces</taxon>
    </lineage>
</organism>
<feature type="transmembrane region" description="Helical" evidence="6">
    <location>
        <begin position="176"/>
        <end position="201"/>
    </location>
</feature>
<comment type="caution">
    <text evidence="7">The sequence shown here is derived from an EMBL/GenBank/DDBJ whole genome shotgun (WGS) entry which is preliminary data.</text>
</comment>
<comment type="subcellular location">
    <subcellularLocation>
        <location evidence="1">Membrane</location>
        <topology evidence="1">Multi-pass membrane protein</topology>
    </subcellularLocation>
</comment>
<feature type="transmembrane region" description="Helical" evidence="6">
    <location>
        <begin position="384"/>
        <end position="404"/>
    </location>
</feature>
<evidence type="ECO:0000256" key="5">
    <source>
        <dbReference type="ARBA" id="ARBA00023136"/>
    </source>
</evidence>
<evidence type="ECO:0000256" key="3">
    <source>
        <dbReference type="ARBA" id="ARBA00022692"/>
    </source>
</evidence>
<feature type="transmembrane region" description="Helical" evidence="6">
    <location>
        <begin position="221"/>
        <end position="241"/>
    </location>
</feature>
<dbReference type="RefSeq" id="WP_209263911.1">
    <property type="nucleotide sequence ID" value="NZ_JAFFZN010000004.1"/>
</dbReference>
<evidence type="ECO:0000256" key="4">
    <source>
        <dbReference type="ARBA" id="ARBA00022989"/>
    </source>
</evidence>
<reference evidence="7 8" key="1">
    <citation type="submission" date="2021-02" db="EMBL/GenBank/DDBJ databases">
        <title>Streptomyces spirodelae sp. nov., isolated from duckweed.</title>
        <authorList>
            <person name="Saimee Y."/>
            <person name="Duangmal K."/>
        </authorList>
    </citation>
    <scope>NUCLEOTIDE SEQUENCE [LARGE SCALE GENOMIC DNA]</scope>
    <source>
        <strain evidence="7 8">DW4-2</strain>
    </source>
</reference>
<evidence type="ECO:0000313" key="7">
    <source>
        <dbReference type="EMBL" id="MBO8185088.1"/>
    </source>
</evidence>
<evidence type="ECO:0000313" key="8">
    <source>
        <dbReference type="Proteomes" id="UP001518976"/>
    </source>
</evidence>
<sequence>MVRQKAGSAREVFSSRFAFVAAAIGMAVGTGNIWRFPRDVGAGGGGVFIIAVVLANLVWAIPLLMAESLLGSRSRLGTVGAFRDFMGRKFAWMGGFMAVVTIGILFYYTVICGWAIRYFGYAVSGKFTSGIGTEQTSKLWDDFVATPAQTILFHVIAALLVGFVVIRGLKGGLEKVLNVTVPTLFVILVLLAIRAMTLPGAGDGLRYMFVPDWSGFLDGEMWLGAFVQMAFSTGAGWGLYLTYSVYMRKKEDFALNSGIVVAGNHLASLLAGIAVICTVFAMQSPHYAQEAVGAGDQGLMFVYLAALFGQMPGGTWFFGPLFFLVLVLAGLSSLIAMMELAVRNVIDFGIKRKKAVVAVVLVTLVGGIPSALDLDVLTNQDNVWGVGLLISGLFAAIAMMRYGLERARRELDRASDFRVGTWWKVLIGMFPLMAAVVFGWFMYLSITDSSQTWYDPFQTFSVGTMVLQWVAVFVVTLLLNSLFYRRISRGPLTAEGVGSVHAPAPAPDTGVEGHADVSVAHRTEEG</sequence>
<feature type="transmembrane region" description="Helical" evidence="6">
    <location>
        <begin position="12"/>
        <end position="34"/>
    </location>
</feature>
<dbReference type="InterPro" id="IPR000175">
    <property type="entry name" value="Na/ntran_symport"/>
</dbReference>
<dbReference type="EMBL" id="JAFFZN010000004">
    <property type="protein sequence ID" value="MBO8185088.1"/>
    <property type="molecule type" value="Genomic_DNA"/>
</dbReference>
<feature type="transmembrane region" description="Helical" evidence="6">
    <location>
        <begin position="46"/>
        <end position="70"/>
    </location>
</feature>
<feature type="transmembrane region" description="Helical" evidence="6">
    <location>
        <begin position="354"/>
        <end position="372"/>
    </location>
</feature>
<keyword evidence="4 6" id="KW-1133">Transmembrane helix</keyword>
<keyword evidence="2" id="KW-0813">Transport</keyword>
<keyword evidence="3 6" id="KW-0812">Transmembrane</keyword>
<protein>
    <submittedName>
        <fullName evidence="7">Sodium-dependent transporter</fullName>
    </submittedName>
</protein>
<feature type="transmembrane region" description="Helical" evidence="6">
    <location>
        <begin position="317"/>
        <end position="342"/>
    </location>
</feature>
<name>A0ABS3WPN6_9ACTN</name>
<feature type="transmembrane region" description="Helical" evidence="6">
    <location>
        <begin position="90"/>
        <end position="116"/>
    </location>
</feature>
<dbReference type="Proteomes" id="UP001518976">
    <property type="component" value="Unassembled WGS sequence"/>
</dbReference>
<evidence type="ECO:0000256" key="1">
    <source>
        <dbReference type="ARBA" id="ARBA00004141"/>
    </source>
</evidence>
<dbReference type="CDD" id="cd10336">
    <property type="entry name" value="SLC6sbd_Tyt1-Like"/>
    <property type="match status" value="1"/>
</dbReference>
<keyword evidence="8" id="KW-1185">Reference proteome</keyword>
<dbReference type="PROSITE" id="PS50267">
    <property type="entry name" value="NA_NEUROTRAN_SYMP_3"/>
    <property type="match status" value="1"/>
</dbReference>
<dbReference type="InterPro" id="IPR047218">
    <property type="entry name" value="YocR/YhdH-like"/>
</dbReference>
<dbReference type="SUPFAM" id="SSF161070">
    <property type="entry name" value="SNF-like"/>
    <property type="match status" value="1"/>
</dbReference>
<dbReference type="InterPro" id="IPR037272">
    <property type="entry name" value="SNS_sf"/>
</dbReference>
<dbReference type="PRINTS" id="PR00176">
    <property type="entry name" value="NANEUSMPORT"/>
</dbReference>